<keyword evidence="1 2" id="KW-0812">Transmembrane</keyword>
<dbReference type="PANTHER" id="PTHR36305">
    <property type="entry name" value="PHOSPHATIDYLGLYCEROPHOSPHATASE A"/>
    <property type="match status" value="1"/>
</dbReference>
<dbReference type="EMBL" id="NJCX01000031">
    <property type="protein sequence ID" value="PHM69594.1"/>
    <property type="molecule type" value="Genomic_DNA"/>
</dbReference>
<dbReference type="GO" id="GO:0008962">
    <property type="term" value="F:phosphatidylglycerophosphatase activity"/>
    <property type="evidence" value="ECO:0007669"/>
    <property type="project" value="UniProtKB-EC"/>
</dbReference>
<keyword evidence="1 2" id="KW-0472">Membrane</keyword>
<keyword evidence="1" id="KW-1003">Cell membrane</keyword>
<comment type="pathway">
    <text evidence="1">Phospholipid metabolism; phosphatidylglycerol biosynthesis; phosphatidylglycerol from CDP-diacylglycerol: step 2/2.</text>
</comment>
<keyword evidence="1" id="KW-0460">Magnesium</keyword>
<dbReference type="Proteomes" id="UP000221101">
    <property type="component" value="Unassembled WGS sequence"/>
</dbReference>
<keyword evidence="5" id="KW-1185">Reference proteome</keyword>
<protein>
    <recommendedName>
        <fullName evidence="1">Phosphatidylglycerophosphatase A</fullName>
        <ecNumber evidence="1">3.1.3.27</ecNumber>
    </recommendedName>
    <alternativeName>
        <fullName evidence="1">Phosphatidylglycerolphosphate phosphatase A</fullName>
    </alternativeName>
</protein>
<feature type="domain" description="YutG/PgpA" evidence="3">
    <location>
        <begin position="17"/>
        <end position="155"/>
    </location>
</feature>
<evidence type="ECO:0000256" key="2">
    <source>
        <dbReference type="SAM" id="Phobius"/>
    </source>
</evidence>
<dbReference type="GO" id="GO:0046872">
    <property type="term" value="F:metal ion binding"/>
    <property type="evidence" value="ECO:0007669"/>
    <property type="project" value="UniProtKB-KW"/>
</dbReference>
<keyword evidence="1" id="KW-0443">Lipid metabolism</keyword>
<evidence type="ECO:0000256" key="1">
    <source>
        <dbReference type="PIRNR" id="PIRNR006162"/>
    </source>
</evidence>
<dbReference type="EC" id="3.1.3.27" evidence="1"/>
<comment type="function">
    <text evidence="1">Lipid phosphatase which dephosphorylates phosphatidylglycerophosphate (PGP) to phosphatidylglycerol (PG).</text>
</comment>
<dbReference type="SUPFAM" id="SSF101307">
    <property type="entry name" value="YutG-like"/>
    <property type="match status" value="1"/>
</dbReference>
<reference evidence="4 5" key="1">
    <citation type="journal article" date="2017" name="Nat. Microbiol.">
        <title>Natural product diversity associated with the nematode symbionts Photorhabdus and Xenorhabdus.</title>
        <authorList>
            <person name="Tobias N.J."/>
            <person name="Wolff H."/>
            <person name="Djahanschiri B."/>
            <person name="Grundmann F."/>
            <person name="Kronenwerth M."/>
            <person name="Shi Y.M."/>
            <person name="Simonyi S."/>
            <person name="Grun P."/>
            <person name="Shapiro-Ilan D."/>
            <person name="Pidot S.J."/>
            <person name="Stinear T.P."/>
            <person name="Ebersberger I."/>
            <person name="Bode H.B."/>
        </authorList>
    </citation>
    <scope>NUCLEOTIDE SEQUENCE [LARGE SCALE GENOMIC DNA]</scope>
    <source>
        <strain evidence="4 5">DSM 17907</strain>
    </source>
</reference>
<dbReference type="Pfam" id="PF04608">
    <property type="entry name" value="PgpA"/>
    <property type="match status" value="1"/>
</dbReference>
<dbReference type="RefSeq" id="WP_099143154.1">
    <property type="nucleotide sequence ID" value="NZ_CAWNOR010000066.1"/>
</dbReference>
<keyword evidence="2" id="KW-1133">Transmembrane helix</keyword>
<dbReference type="GO" id="GO:0009395">
    <property type="term" value="P:phospholipid catabolic process"/>
    <property type="evidence" value="ECO:0007669"/>
    <property type="project" value="UniProtKB-KW"/>
</dbReference>
<dbReference type="UniPathway" id="UPA00084">
    <property type="reaction ID" value="UER00504"/>
</dbReference>
<keyword evidence="1" id="KW-0595">Phospholipid degradation</keyword>
<keyword evidence="1" id="KW-0479">Metal-binding</keyword>
<dbReference type="CDD" id="cd06971">
    <property type="entry name" value="PgpA"/>
    <property type="match status" value="1"/>
</dbReference>
<accession>A0A2D0L1N6</accession>
<proteinExistence type="predicted"/>
<dbReference type="PANTHER" id="PTHR36305:SF1">
    <property type="entry name" value="PHOSPHATIDYLGLYCEROPHOSPHATASE A"/>
    <property type="match status" value="1"/>
</dbReference>
<sequence>MDDAKRHLKMSNPWHLLATGFGSGLSPIIPGTMGSVAAIPFWLLLVQLPTWGIWLAIVLGTVIGCVICQKAADAMKVDDPGCVVWDEFIGMWLTLMAIPVLNWQWVLVGFVVFRIFDMWKPWPICWFDRYVKGGIGIMLDDIIAAIFAVLVIWLLNVYPLLPF</sequence>
<feature type="transmembrane region" description="Helical" evidence="2">
    <location>
        <begin position="137"/>
        <end position="161"/>
    </location>
</feature>
<dbReference type="AlphaFoldDB" id="A0A2D0L1N6"/>
<name>A0A2D0L1N6_9GAMM</name>
<dbReference type="PIRSF" id="PIRSF006162">
    <property type="entry name" value="PgpA"/>
    <property type="match status" value="1"/>
</dbReference>
<feature type="transmembrane region" description="Helical" evidence="2">
    <location>
        <begin position="20"/>
        <end position="44"/>
    </location>
</feature>
<dbReference type="NCBIfam" id="NF008288">
    <property type="entry name" value="PRK11068.1"/>
    <property type="match status" value="1"/>
</dbReference>
<dbReference type="OrthoDB" id="9804091at2"/>
<dbReference type="InterPro" id="IPR026037">
    <property type="entry name" value="PgpA"/>
</dbReference>
<dbReference type="GO" id="GO:0005886">
    <property type="term" value="C:plasma membrane"/>
    <property type="evidence" value="ECO:0007669"/>
    <property type="project" value="UniProtKB-SubCell"/>
</dbReference>
<keyword evidence="1" id="KW-0997">Cell inner membrane</keyword>
<dbReference type="GO" id="GO:0006655">
    <property type="term" value="P:phosphatidylglycerol biosynthetic process"/>
    <property type="evidence" value="ECO:0007669"/>
    <property type="project" value="UniProtKB-UniPathway"/>
</dbReference>
<comment type="caution">
    <text evidence="4">The sequence shown here is derived from an EMBL/GenBank/DDBJ whole genome shotgun (WGS) entry which is preliminary data.</text>
</comment>
<evidence type="ECO:0000313" key="4">
    <source>
        <dbReference type="EMBL" id="PHM69594.1"/>
    </source>
</evidence>
<dbReference type="InterPro" id="IPR007686">
    <property type="entry name" value="YutG/PgpA"/>
</dbReference>
<feature type="transmembrane region" description="Helical" evidence="2">
    <location>
        <begin position="51"/>
        <end position="72"/>
    </location>
</feature>
<feature type="transmembrane region" description="Helical" evidence="2">
    <location>
        <begin position="92"/>
        <end position="116"/>
    </location>
</feature>
<organism evidence="4 5">
    <name type="scientific">Xenorhabdus kozodoii</name>
    <dbReference type="NCBI Taxonomy" id="351676"/>
    <lineage>
        <taxon>Bacteria</taxon>
        <taxon>Pseudomonadati</taxon>
        <taxon>Pseudomonadota</taxon>
        <taxon>Gammaproteobacteria</taxon>
        <taxon>Enterobacterales</taxon>
        <taxon>Morganellaceae</taxon>
        <taxon>Xenorhabdus</taxon>
    </lineage>
</organism>
<dbReference type="InterPro" id="IPR036681">
    <property type="entry name" value="PgpA-like_sf"/>
</dbReference>
<comment type="cofactor">
    <cofactor evidence="1">
        <name>Mg(2+)</name>
        <dbReference type="ChEBI" id="CHEBI:18420"/>
    </cofactor>
</comment>
<evidence type="ECO:0000259" key="3">
    <source>
        <dbReference type="Pfam" id="PF04608"/>
    </source>
</evidence>
<comment type="catalytic activity">
    <reaction evidence="1">
        <text>a 1,2-diacyl-sn-glycero-3-phospho-(1'-sn-glycero-3'-phosphate) + H2O = a 1,2-diacyl-sn-glycero-3-phospho-(1'-sn-glycerol) + phosphate</text>
        <dbReference type="Rhea" id="RHEA:33751"/>
        <dbReference type="ChEBI" id="CHEBI:15377"/>
        <dbReference type="ChEBI" id="CHEBI:43474"/>
        <dbReference type="ChEBI" id="CHEBI:60110"/>
        <dbReference type="ChEBI" id="CHEBI:64716"/>
        <dbReference type="EC" id="3.1.3.27"/>
    </reaction>
</comment>
<keyword evidence="1 4" id="KW-0378">Hydrolase</keyword>
<evidence type="ECO:0000313" key="5">
    <source>
        <dbReference type="Proteomes" id="UP000221101"/>
    </source>
</evidence>
<keyword evidence="1" id="KW-1208">Phospholipid metabolism</keyword>
<comment type="subcellular location">
    <subcellularLocation>
        <location evidence="1">Cell inner membrane</location>
        <topology evidence="1">Multi-pass membrane protein</topology>
    </subcellularLocation>
</comment>
<gene>
    <name evidence="4" type="ORF">Xkoz_03378</name>
</gene>
<keyword evidence="1" id="KW-0442">Lipid degradation</keyword>